<keyword evidence="12" id="KW-0282">Flagellum</keyword>
<keyword evidence="8" id="KW-1133">Transmembrane helix</keyword>
<keyword evidence="12" id="KW-0966">Cell projection</keyword>
<keyword evidence="9 10" id="KW-0472">Membrane</keyword>
<proteinExistence type="inferred from homology"/>
<protein>
    <recommendedName>
        <fullName evidence="10">Flagellar protein FliL</fullName>
    </recommendedName>
</protein>
<dbReference type="PANTHER" id="PTHR35091:SF2">
    <property type="entry name" value="FLAGELLAR PROTEIN FLIL"/>
    <property type="match status" value="1"/>
</dbReference>
<name>A0ABS7PSX6_9SPHN</name>
<evidence type="ECO:0000256" key="2">
    <source>
        <dbReference type="ARBA" id="ARBA00004162"/>
    </source>
</evidence>
<keyword evidence="6" id="KW-0812">Transmembrane</keyword>
<dbReference type="EMBL" id="JAINVV010000009">
    <property type="protein sequence ID" value="MBY8824440.1"/>
    <property type="molecule type" value="Genomic_DNA"/>
</dbReference>
<dbReference type="InterPro" id="IPR005503">
    <property type="entry name" value="FliL"/>
</dbReference>
<evidence type="ECO:0000256" key="5">
    <source>
        <dbReference type="ARBA" id="ARBA00022500"/>
    </source>
</evidence>
<keyword evidence="5 10" id="KW-0145">Chemotaxis</keyword>
<evidence type="ECO:0000256" key="9">
    <source>
        <dbReference type="ARBA" id="ARBA00023136"/>
    </source>
</evidence>
<comment type="function">
    <text evidence="1 10">Controls the rotational direction of flagella during chemotaxis.</text>
</comment>
<keyword evidence="4" id="KW-1003">Cell membrane</keyword>
<gene>
    <name evidence="12" type="ORF">K7G82_19200</name>
</gene>
<comment type="similarity">
    <text evidence="3 10">Belongs to the FliL family.</text>
</comment>
<evidence type="ECO:0000256" key="6">
    <source>
        <dbReference type="ARBA" id="ARBA00022692"/>
    </source>
</evidence>
<evidence type="ECO:0000256" key="8">
    <source>
        <dbReference type="ARBA" id="ARBA00022989"/>
    </source>
</evidence>
<dbReference type="Proteomes" id="UP000706039">
    <property type="component" value="Unassembled WGS sequence"/>
</dbReference>
<feature type="region of interest" description="Disordered" evidence="11">
    <location>
        <begin position="58"/>
        <end position="84"/>
    </location>
</feature>
<keyword evidence="12" id="KW-0969">Cilium</keyword>
<evidence type="ECO:0000256" key="1">
    <source>
        <dbReference type="ARBA" id="ARBA00002254"/>
    </source>
</evidence>
<keyword evidence="7 10" id="KW-0283">Flagellar rotation</keyword>
<dbReference type="Pfam" id="PF03748">
    <property type="entry name" value="FliL"/>
    <property type="match status" value="1"/>
</dbReference>
<evidence type="ECO:0000256" key="4">
    <source>
        <dbReference type="ARBA" id="ARBA00022475"/>
    </source>
</evidence>
<evidence type="ECO:0000313" key="13">
    <source>
        <dbReference type="Proteomes" id="UP000706039"/>
    </source>
</evidence>
<accession>A0ABS7PSX6</accession>
<comment type="caution">
    <text evidence="12">The sequence shown here is derived from an EMBL/GenBank/DDBJ whole genome shotgun (WGS) entry which is preliminary data.</text>
</comment>
<evidence type="ECO:0000256" key="10">
    <source>
        <dbReference type="RuleBase" id="RU364125"/>
    </source>
</evidence>
<evidence type="ECO:0000256" key="7">
    <source>
        <dbReference type="ARBA" id="ARBA00022779"/>
    </source>
</evidence>
<keyword evidence="10" id="KW-0997">Cell inner membrane</keyword>
<evidence type="ECO:0000256" key="11">
    <source>
        <dbReference type="SAM" id="MobiDB-lite"/>
    </source>
</evidence>
<evidence type="ECO:0000313" key="12">
    <source>
        <dbReference type="EMBL" id="MBY8824440.1"/>
    </source>
</evidence>
<evidence type="ECO:0000256" key="3">
    <source>
        <dbReference type="ARBA" id="ARBA00008281"/>
    </source>
</evidence>
<comment type="subcellular location">
    <subcellularLocation>
        <location evidence="10">Cell inner membrane</location>
    </subcellularLocation>
    <subcellularLocation>
        <location evidence="2">Cell membrane</location>
        <topology evidence="2">Single-pass membrane protein</topology>
    </subcellularLocation>
</comment>
<reference evidence="12 13" key="1">
    <citation type="submission" date="2021-08" db="EMBL/GenBank/DDBJ databases">
        <authorList>
            <person name="Tuo L."/>
        </authorList>
    </citation>
    <scope>NUCLEOTIDE SEQUENCE [LARGE SCALE GENOMIC DNA]</scope>
    <source>
        <strain evidence="12 13">JCM 31229</strain>
    </source>
</reference>
<sequence length="192" mass="20441">MGAAEAPPKKSKGLMIKLLAGATLIGAGGGVAYGLMLQGVIGSAAEVKEDKNPKFVRKGEADPYAPVGEGHGEGAAAQDVDGEGGEPYRTSYYSFNDEFTSNLRESGHFVQLSLAASTNYDGRVLLWLKKHELAIRSAILIVLADTSEEEAYSVVGKEKLQKRLTDAINKVLVTNEGFGGVKAVYFKSFIVQ</sequence>
<keyword evidence="13" id="KW-1185">Reference proteome</keyword>
<dbReference type="PANTHER" id="PTHR35091">
    <property type="entry name" value="FLAGELLAR PROTEIN FLIL"/>
    <property type="match status" value="1"/>
</dbReference>
<organism evidence="12 13">
    <name type="scientific">Sphingomonas colocasiae</name>
    <dbReference type="NCBI Taxonomy" id="1848973"/>
    <lineage>
        <taxon>Bacteria</taxon>
        <taxon>Pseudomonadati</taxon>
        <taxon>Pseudomonadota</taxon>
        <taxon>Alphaproteobacteria</taxon>
        <taxon>Sphingomonadales</taxon>
        <taxon>Sphingomonadaceae</taxon>
        <taxon>Sphingomonas</taxon>
    </lineage>
</organism>